<evidence type="ECO:0000313" key="2">
    <source>
        <dbReference type="EMBL" id="NHN33146.1"/>
    </source>
</evidence>
<reference evidence="2" key="1">
    <citation type="submission" date="2020-03" db="EMBL/GenBank/DDBJ databases">
        <title>Draft sequencing of Paenibacilllus sp. S3N08.</title>
        <authorList>
            <person name="Kim D.-U."/>
        </authorList>
    </citation>
    <scope>NUCLEOTIDE SEQUENCE</scope>
    <source>
        <strain evidence="2">S3N08</strain>
    </source>
</reference>
<protein>
    <submittedName>
        <fullName evidence="2">Uncharacterized protein</fullName>
    </submittedName>
</protein>
<accession>A0ABX0JH27</accession>
<feature type="transmembrane region" description="Helical" evidence="1">
    <location>
        <begin position="90"/>
        <end position="113"/>
    </location>
</feature>
<feature type="transmembrane region" description="Helical" evidence="1">
    <location>
        <begin position="50"/>
        <end position="70"/>
    </location>
</feature>
<comment type="caution">
    <text evidence="2">The sequence shown here is derived from an EMBL/GenBank/DDBJ whole genome shotgun (WGS) entry which is preliminary data.</text>
</comment>
<evidence type="ECO:0000313" key="3">
    <source>
        <dbReference type="Proteomes" id="UP001165962"/>
    </source>
</evidence>
<sequence>MMLDPIIEFIQSQLNYKSDIPVILVFASIIFYGFMMYVPRVWLVMSTTIAILITLYYPIYFISPVFSKFLAGLGLIGEHWLIDENVVRNIGIGIFIGIILTSAFLYMFLATIWELNQRRNPIYMLKLKKEPSHKNYMMAKSLIVDQYSKTELAFFLDRLDMTDINFIQNNLAEETDIKTAMAWVYIGVPVRRAVTKVRIDLQYLNQAGA</sequence>
<proteinExistence type="predicted"/>
<keyword evidence="1" id="KW-0812">Transmembrane</keyword>
<evidence type="ECO:0000256" key="1">
    <source>
        <dbReference type="SAM" id="Phobius"/>
    </source>
</evidence>
<keyword evidence="3" id="KW-1185">Reference proteome</keyword>
<dbReference type="Proteomes" id="UP001165962">
    <property type="component" value="Unassembled WGS sequence"/>
</dbReference>
<dbReference type="RefSeq" id="WP_166153459.1">
    <property type="nucleotide sequence ID" value="NZ_JAAOIW010000011.1"/>
</dbReference>
<organism evidence="2 3">
    <name type="scientific">Paenibacillus agricola</name>
    <dbReference type="NCBI Taxonomy" id="2716264"/>
    <lineage>
        <taxon>Bacteria</taxon>
        <taxon>Bacillati</taxon>
        <taxon>Bacillota</taxon>
        <taxon>Bacilli</taxon>
        <taxon>Bacillales</taxon>
        <taxon>Paenibacillaceae</taxon>
        <taxon>Paenibacillus</taxon>
    </lineage>
</organism>
<feature type="transmembrane region" description="Helical" evidence="1">
    <location>
        <begin position="20"/>
        <end position="38"/>
    </location>
</feature>
<gene>
    <name evidence="2" type="ORF">G9U52_25340</name>
</gene>
<name>A0ABX0JH27_9BACL</name>
<keyword evidence="1" id="KW-1133">Transmembrane helix</keyword>
<keyword evidence="1" id="KW-0472">Membrane</keyword>
<dbReference type="EMBL" id="JAAOIW010000011">
    <property type="protein sequence ID" value="NHN33146.1"/>
    <property type="molecule type" value="Genomic_DNA"/>
</dbReference>